<dbReference type="Gene3D" id="3.90.1150.10">
    <property type="entry name" value="Aspartate Aminotransferase, domain 1"/>
    <property type="match status" value="1"/>
</dbReference>
<dbReference type="InterPro" id="IPR015421">
    <property type="entry name" value="PyrdxlP-dep_Trfase_major"/>
</dbReference>
<comment type="similarity">
    <text evidence="2">Belongs to the class-V pyridoxal-phosphate-dependent aminotransferase family. NifS/IscS subfamily.</text>
</comment>
<dbReference type="InterPro" id="IPR015424">
    <property type="entry name" value="PyrdxlP-dep_Trfase"/>
</dbReference>
<feature type="domain" description="Aminotransferase class V" evidence="9">
    <location>
        <begin position="2"/>
        <end position="360"/>
    </location>
</feature>
<dbReference type="PANTHER" id="PTHR11601:SF34">
    <property type="entry name" value="CYSTEINE DESULFURASE"/>
    <property type="match status" value="1"/>
</dbReference>
<evidence type="ECO:0000256" key="3">
    <source>
        <dbReference type="ARBA" id="ARBA00022679"/>
    </source>
</evidence>
<keyword evidence="6" id="KW-0408">Iron</keyword>
<dbReference type="InterPro" id="IPR000192">
    <property type="entry name" value="Aminotrans_V_dom"/>
</dbReference>
<sequence length="375" mass="40521">MIYLDYSANTPVDARVLEQFCAMERRCIGNANSHHQAGSAAKAEIDAATIKIASLLGVQPAEIIYTSGASEANNFALKGLARLSRHAGRHIISTPLEHSSVSGTLTALQEQGYEIDLLDVKQDGTVDLEHLKDLLRPDTICVAVTLVDSELGVVQPVQEIAAILKAYPHCHLHVDATQAVGKIPVSFEGVDTMSLTAHKFYGLNGIGMLVKRRNLALEPLIHGGESTTIYRSGTPTVALASSLACALDLAIIDLPNRVDHVAKLNAELRAALSTYPLVRINSPEHAIPHVLNLSVRNVKGTVFQRELDAKGVCVSVKSACSSDGLPSRAVFAVSRDRRNALSSWRISLSHLTTEDEIKAFLQAFDVCYRELTALH</sequence>
<keyword evidence="3 10" id="KW-0808">Transferase</keyword>
<comment type="catalytic activity">
    <reaction evidence="8">
        <text>(sulfur carrier)-H + L-cysteine = (sulfur carrier)-SH + L-alanine</text>
        <dbReference type="Rhea" id="RHEA:43892"/>
        <dbReference type="Rhea" id="RHEA-COMP:14737"/>
        <dbReference type="Rhea" id="RHEA-COMP:14739"/>
        <dbReference type="ChEBI" id="CHEBI:29917"/>
        <dbReference type="ChEBI" id="CHEBI:35235"/>
        <dbReference type="ChEBI" id="CHEBI:57972"/>
        <dbReference type="ChEBI" id="CHEBI:64428"/>
        <dbReference type="EC" id="2.8.1.7"/>
    </reaction>
</comment>
<dbReference type="SUPFAM" id="SSF53383">
    <property type="entry name" value="PLP-dependent transferases"/>
    <property type="match status" value="1"/>
</dbReference>
<organism evidence="10 11">
    <name type="scientific">Faecalibacterium prausnitzii</name>
    <dbReference type="NCBI Taxonomy" id="853"/>
    <lineage>
        <taxon>Bacteria</taxon>
        <taxon>Bacillati</taxon>
        <taxon>Bacillota</taxon>
        <taxon>Clostridia</taxon>
        <taxon>Eubacteriales</taxon>
        <taxon>Oscillospiraceae</taxon>
        <taxon>Faecalibacterium</taxon>
    </lineage>
</organism>
<proteinExistence type="inferred from homology"/>
<comment type="cofactor">
    <cofactor evidence="1">
        <name>pyridoxal 5'-phosphate</name>
        <dbReference type="ChEBI" id="CHEBI:597326"/>
    </cofactor>
</comment>
<evidence type="ECO:0000256" key="1">
    <source>
        <dbReference type="ARBA" id="ARBA00001933"/>
    </source>
</evidence>
<dbReference type="GO" id="GO:0008483">
    <property type="term" value="F:transaminase activity"/>
    <property type="evidence" value="ECO:0007669"/>
    <property type="project" value="UniProtKB-KW"/>
</dbReference>
<dbReference type="InterPro" id="IPR015422">
    <property type="entry name" value="PyrdxlP-dep_Trfase_small"/>
</dbReference>
<evidence type="ECO:0000256" key="4">
    <source>
        <dbReference type="ARBA" id="ARBA00022723"/>
    </source>
</evidence>
<evidence type="ECO:0000256" key="7">
    <source>
        <dbReference type="ARBA" id="ARBA00023014"/>
    </source>
</evidence>
<evidence type="ECO:0000256" key="5">
    <source>
        <dbReference type="ARBA" id="ARBA00022898"/>
    </source>
</evidence>
<evidence type="ECO:0000313" key="11">
    <source>
        <dbReference type="Proteomes" id="UP000223709"/>
    </source>
</evidence>
<evidence type="ECO:0000313" key="10">
    <source>
        <dbReference type="EMBL" id="ATL89065.1"/>
    </source>
</evidence>
<keyword evidence="5" id="KW-0663">Pyridoxal phosphate</keyword>
<reference evidence="10 11" key="1">
    <citation type="submission" date="2017-10" db="EMBL/GenBank/DDBJ databases">
        <title>Complete Genome Sequence of Faecalibacterium prausnitzii isolated from the gut of healthy adult Indian.</title>
        <authorList>
            <person name="Bag S."/>
            <person name="Ghosh T.S."/>
            <person name="Das B."/>
        </authorList>
    </citation>
    <scope>NUCLEOTIDE SEQUENCE [LARGE SCALE GENOMIC DNA]</scope>
    <source>
        <strain evidence="10 11">Indica</strain>
    </source>
</reference>
<keyword evidence="4" id="KW-0479">Metal-binding</keyword>
<dbReference type="Gene3D" id="3.40.640.10">
    <property type="entry name" value="Type I PLP-dependent aspartate aminotransferase-like (Major domain)"/>
    <property type="match status" value="1"/>
</dbReference>
<accession>A0A291T7G8</accession>
<name>A0A291T7G8_9FIRM</name>
<dbReference type="GO" id="GO:0051536">
    <property type="term" value="F:iron-sulfur cluster binding"/>
    <property type="evidence" value="ECO:0007669"/>
    <property type="project" value="UniProtKB-KW"/>
</dbReference>
<evidence type="ECO:0000256" key="2">
    <source>
        <dbReference type="ARBA" id="ARBA00006490"/>
    </source>
</evidence>
<protein>
    <submittedName>
        <fullName evidence="10">Aminotransferase V</fullName>
    </submittedName>
</protein>
<evidence type="ECO:0000256" key="8">
    <source>
        <dbReference type="ARBA" id="ARBA00050776"/>
    </source>
</evidence>
<evidence type="ECO:0000259" key="9">
    <source>
        <dbReference type="Pfam" id="PF00266"/>
    </source>
</evidence>
<dbReference type="EMBL" id="CP023819">
    <property type="protein sequence ID" value="ATL89065.1"/>
    <property type="molecule type" value="Genomic_DNA"/>
</dbReference>
<keyword evidence="10" id="KW-0032">Aminotransferase</keyword>
<dbReference type="Pfam" id="PF00266">
    <property type="entry name" value="Aminotran_5"/>
    <property type="match status" value="1"/>
</dbReference>
<dbReference type="Gene3D" id="1.10.260.50">
    <property type="match status" value="1"/>
</dbReference>
<dbReference type="GO" id="GO:0046872">
    <property type="term" value="F:metal ion binding"/>
    <property type="evidence" value="ECO:0007669"/>
    <property type="project" value="UniProtKB-KW"/>
</dbReference>
<keyword evidence="7" id="KW-0411">Iron-sulfur</keyword>
<dbReference type="AlphaFoldDB" id="A0A291T7G8"/>
<evidence type="ECO:0000256" key="6">
    <source>
        <dbReference type="ARBA" id="ARBA00023004"/>
    </source>
</evidence>
<dbReference type="PANTHER" id="PTHR11601">
    <property type="entry name" value="CYSTEINE DESULFURYLASE FAMILY MEMBER"/>
    <property type="match status" value="1"/>
</dbReference>
<dbReference type="PIRSF" id="PIRSF005572">
    <property type="entry name" value="NifS"/>
    <property type="match status" value="1"/>
</dbReference>
<gene>
    <name evidence="10" type="ORF">CRH10_01395</name>
</gene>
<dbReference type="InterPro" id="IPR016454">
    <property type="entry name" value="Cysteine_dSase"/>
</dbReference>
<dbReference type="Proteomes" id="UP000223709">
    <property type="component" value="Chromosome"/>
</dbReference>
<dbReference type="GO" id="GO:0031071">
    <property type="term" value="F:cysteine desulfurase activity"/>
    <property type="evidence" value="ECO:0007669"/>
    <property type="project" value="UniProtKB-EC"/>
</dbReference>
<dbReference type="RefSeq" id="WP_098922420.1">
    <property type="nucleotide sequence ID" value="NZ_CP023819.1"/>
</dbReference>